<reference evidence="1 3" key="2">
    <citation type="journal article" date="2014" name="BMC Genomics">
        <title>An improved genome release (version Mt4.0) for the model legume Medicago truncatula.</title>
        <authorList>
            <person name="Tang H."/>
            <person name="Krishnakumar V."/>
            <person name="Bidwell S."/>
            <person name="Rosen B."/>
            <person name="Chan A."/>
            <person name="Zhou S."/>
            <person name="Gentzbittel L."/>
            <person name="Childs K.L."/>
            <person name="Yandell M."/>
            <person name="Gundlach H."/>
            <person name="Mayer K.F."/>
            <person name="Schwartz D.C."/>
            <person name="Town C.D."/>
        </authorList>
    </citation>
    <scope>GENOME REANNOTATION</scope>
    <source>
        <strain evidence="1">A17</strain>
        <strain evidence="2 3">cv. Jemalong A17</strain>
    </source>
</reference>
<proteinExistence type="predicted"/>
<accession>A0A072UVZ1</accession>
<dbReference type="Proteomes" id="UP000002051">
    <property type="component" value="Chromosome 3"/>
</dbReference>
<sequence>MSRYLFNSRKRRSSESTAEIWWRLAWTRQQKCNNLLSKREYVRLFRIGNCNVFSFRARICSSSSSSSFESSSSSLNQKNFYTNISPNIMN</sequence>
<reference evidence="1 3" key="1">
    <citation type="journal article" date="2011" name="Nature">
        <title>The Medicago genome provides insight into the evolution of rhizobial symbioses.</title>
        <authorList>
            <person name="Young N.D."/>
            <person name="Debelle F."/>
            <person name="Oldroyd G.E."/>
            <person name="Geurts R."/>
            <person name="Cannon S.B."/>
            <person name="Udvardi M.K."/>
            <person name="Benedito V.A."/>
            <person name="Mayer K.F."/>
            <person name="Gouzy J."/>
            <person name="Schoof H."/>
            <person name="Van de Peer Y."/>
            <person name="Proost S."/>
            <person name="Cook D.R."/>
            <person name="Meyers B.C."/>
            <person name="Spannagl M."/>
            <person name="Cheung F."/>
            <person name="De Mita S."/>
            <person name="Krishnakumar V."/>
            <person name="Gundlach H."/>
            <person name="Zhou S."/>
            <person name="Mudge J."/>
            <person name="Bharti A.K."/>
            <person name="Murray J.D."/>
            <person name="Naoumkina M.A."/>
            <person name="Rosen B."/>
            <person name="Silverstein K.A."/>
            <person name="Tang H."/>
            <person name="Rombauts S."/>
            <person name="Zhao P.X."/>
            <person name="Zhou P."/>
            <person name="Barbe V."/>
            <person name="Bardou P."/>
            <person name="Bechner M."/>
            <person name="Bellec A."/>
            <person name="Berger A."/>
            <person name="Berges H."/>
            <person name="Bidwell S."/>
            <person name="Bisseling T."/>
            <person name="Choisne N."/>
            <person name="Couloux A."/>
            <person name="Denny R."/>
            <person name="Deshpande S."/>
            <person name="Dai X."/>
            <person name="Doyle J.J."/>
            <person name="Dudez A.M."/>
            <person name="Farmer A.D."/>
            <person name="Fouteau S."/>
            <person name="Franken C."/>
            <person name="Gibelin C."/>
            <person name="Gish J."/>
            <person name="Goldstein S."/>
            <person name="Gonzalez A.J."/>
            <person name="Green P.J."/>
            <person name="Hallab A."/>
            <person name="Hartog M."/>
            <person name="Hua A."/>
            <person name="Humphray S.J."/>
            <person name="Jeong D.H."/>
            <person name="Jing Y."/>
            <person name="Jocker A."/>
            <person name="Kenton S.M."/>
            <person name="Kim D.J."/>
            <person name="Klee K."/>
            <person name="Lai H."/>
            <person name="Lang C."/>
            <person name="Lin S."/>
            <person name="Macmil S.L."/>
            <person name="Magdelenat G."/>
            <person name="Matthews L."/>
            <person name="McCorrison J."/>
            <person name="Monaghan E.L."/>
            <person name="Mun J.H."/>
            <person name="Najar F.Z."/>
            <person name="Nicholson C."/>
            <person name="Noirot C."/>
            <person name="O'Bleness M."/>
            <person name="Paule C.R."/>
            <person name="Poulain J."/>
            <person name="Prion F."/>
            <person name="Qin B."/>
            <person name="Qu C."/>
            <person name="Retzel E.F."/>
            <person name="Riddle C."/>
            <person name="Sallet E."/>
            <person name="Samain S."/>
            <person name="Samson N."/>
            <person name="Sanders I."/>
            <person name="Saurat O."/>
            <person name="Scarpelli C."/>
            <person name="Schiex T."/>
            <person name="Segurens B."/>
            <person name="Severin A.J."/>
            <person name="Sherrier D.J."/>
            <person name="Shi R."/>
            <person name="Sims S."/>
            <person name="Singer S.R."/>
            <person name="Sinharoy S."/>
            <person name="Sterck L."/>
            <person name="Viollet A."/>
            <person name="Wang B.B."/>
            <person name="Wang K."/>
            <person name="Wang M."/>
            <person name="Wang X."/>
            <person name="Warfsmann J."/>
            <person name="Weissenbach J."/>
            <person name="White D.D."/>
            <person name="White J.D."/>
            <person name="Wiley G.B."/>
            <person name="Wincker P."/>
            <person name="Xing Y."/>
            <person name="Yang L."/>
            <person name="Yao Z."/>
            <person name="Ying F."/>
            <person name="Zhai J."/>
            <person name="Zhou L."/>
            <person name="Zuber A."/>
            <person name="Denarie J."/>
            <person name="Dixon R.A."/>
            <person name="May G.D."/>
            <person name="Schwartz D.C."/>
            <person name="Rogers J."/>
            <person name="Quetier F."/>
            <person name="Town C.D."/>
            <person name="Roe B.A."/>
        </authorList>
    </citation>
    <scope>NUCLEOTIDE SEQUENCE [LARGE SCALE GENOMIC DNA]</scope>
    <source>
        <strain evidence="1">A17</strain>
        <strain evidence="2 3">cv. Jemalong A17</strain>
    </source>
</reference>
<name>A0A072UVZ1_MEDTR</name>
<dbReference type="EMBL" id="CM001219">
    <property type="protein sequence ID" value="KEH33984.1"/>
    <property type="molecule type" value="Genomic_DNA"/>
</dbReference>
<dbReference type="HOGENOM" id="CLU_2444167_0_0_1"/>
<keyword evidence="3" id="KW-1185">Reference proteome</keyword>
<protein>
    <submittedName>
        <fullName evidence="1 2">Uncharacterized protein</fullName>
    </submittedName>
</protein>
<evidence type="ECO:0000313" key="1">
    <source>
        <dbReference type="EMBL" id="KEH33984.1"/>
    </source>
</evidence>
<reference evidence="2" key="3">
    <citation type="submission" date="2015-04" db="UniProtKB">
        <authorList>
            <consortium name="EnsemblPlants"/>
        </authorList>
    </citation>
    <scope>IDENTIFICATION</scope>
    <source>
        <strain evidence="2">cv. Jemalong A17</strain>
    </source>
</reference>
<organism evidence="1 3">
    <name type="scientific">Medicago truncatula</name>
    <name type="common">Barrel medic</name>
    <name type="synonym">Medicago tribuloides</name>
    <dbReference type="NCBI Taxonomy" id="3880"/>
    <lineage>
        <taxon>Eukaryota</taxon>
        <taxon>Viridiplantae</taxon>
        <taxon>Streptophyta</taxon>
        <taxon>Embryophyta</taxon>
        <taxon>Tracheophyta</taxon>
        <taxon>Spermatophyta</taxon>
        <taxon>Magnoliopsida</taxon>
        <taxon>eudicotyledons</taxon>
        <taxon>Gunneridae</taxon>
        <taxon>Pentapetalae</taxon>
        <taxon>rosids</taxon>
        <taxon>fabids</taxon>
        <taxon>Fabales</taxon>
        <taxon>Fabaceae</taxon>
        <taxon>Papilionoideae</taxon>
        <taxon>50 kb inversion clade</taxon>
        <taxon>NPAAA clade</taxon>
        <taxon>Hologalegina</taxon>
        <taxon>IRL clade</taxon>
        <taxon>Trifolieae</taxon>
        <taxon>Medicago</taxon>
    </lineage>
</organism>
<dbReference type="EnsemblPlants" id="KEH33984">
    <property type="protein sequence ID" value="KEH33984"/>
    <property type="gene ID" value="MTR_3g056575"/>
</dbReference>
<evidence type="ECO:0000313" key="2">
    <source>
        <dbReference type="EnsemblPlants" id="KEH33984"/>
    </source>
</evidence>
<evidence type="ECO:0000313" key="3">
    <source>
        <dbReference type="Proteomes" id="UP000002051"/>
    </source>
</evidence>
<dbReference type="AlphaFoldDB" id="A0A072UVZ1"/>
<gene>
    <name evidence="1" type="ordered locus">MTR_3g056575</name>
</gene>